<dbReference type="Gene3D" id="1.20.120.330">
    <property type="entry name" value="Nucleotidyltransferases domain 2"/>
    <property type="match status" value="1"/>
</dbReference>
<dbReference type="Pfam" id="PF05068">
    <property type="entry name" value="MtlR"/>
    <property type="match status" value="1"/>
</dbReference>
<dbReference type="SUPFAM" id="SSF158668">
    <property type="entry name" value="MtlR-like"/>
    <property type="match status" value="1"/>
</dbReference>
<dbReference type="OrthoDB" id="7060391at2"/>
<keyword evidence="2" id="KW-1185">Reference proteome</keyword>
<protein>
    <submittedName>
        <fullName evidence="1">Mannitol operon repressor</fullName>
    </submittedName>
</protein>
<dbReference type="Proteomes" id="UP000027219">
    <property type="component" value="Unassembled WGS sequence"/>
</dbReference>
<sequence length="196" mass="21670">MINHQSATPVALSYYRAVMPIHPSHETELLEALAEATTANACFMAAYDALDDTVDAVLKGIFQKDDTAVKFVVEPLLNSGGPLGEIMVRAKLLLGLGVISKEVYDDLEIFVTLKEWAKIQGDEVSFTDPNVLFELNKIHAIQKIMPIEYDAEMVESMSGPMLDMFMGRHNQKVQSTIVLAITDLINTLCRDNALIV</sequence>
<name>A0A066UQ83_9VIBR</name>
<dbReference type="InterPro" id="IPR038026">
    <property type="entry name" value="MtlR-like_sf"/>
</dbReference>
<dbReference type="PANTHER" id="PTHR37941">
    <property type="entry name" value="FUMARASE E-RELATED"/>
    <property type="match status" value="1"/>
</dbReference>
<evidence type="ECO:0000313" key="2">
    <source>
        <dbReference type="Proteomes" id="UP000027219"/>
    </source>
</evidence>
<dbReference type="GO" id="GO:0045892">
    <property type="term" value="P:negative regulation of DNA-templated transcription"/>
    <property type="evidence" value="ECO:0007669"/>
    <property type="project" value="TreeGrafter"/>
</dbReference>
<proteinExistence type="predicted"/>
<dbReference type="PANTHER" id="PTHR37941:SF1">
    <property type="entry name" value="FUMARASE E-RELATED"/>
    <property type="match status" value="1"/>
</dbReference>
<dbReference type="InterPro" id="IPR007761">
    <property type="entry name" value="MtlR-like"/>
</dbReference>
<accession>A0A066UQ83</accession>
<gene>
    <name evidence="1" type="ORF">VFDL14_10760</name>
</gene>
<organism evidence="1 2">
    <name type="scientific">Vibrio fortis</name>
    <dbReference type="NCBI Taxonomy" id="212667"/>
    <lineage>
        <taxon>Bacteria</taxon>
        <taxon>Pseudomonadati</taxon>
        <taxon>Pseudomonadota</taxon>
        <taxon>Gammaproteobacteria</taxon>
        <taxon>Vibrionales</taxon>
        <taxon>Vibrionaceae</taxon>
        <taxon>Vibrio</taxon>
    </lineage>
</organism>
<comment type="caution">
    <text evidence="1">The sequence shown here is derived from an EMBL/GenBank/DDBJ whole genome shotgun (WGS) entry which is preliminary data.</text>
</comment>
<dbReference type="AlphaFoldDB" id="A0A066UQ83"/>
<dbReference type="EMBL" id="JFFR01000033">
    <property type="protein sequence ID" value="KDN26363.1"/>
    <property type="molecule type" value="Genomic_DNA"/>
</dbReference>
<dbReference type="STRING" id="212667.VFDL14_10760"/>
<reference evidence="1 2" key="1">
    <citation type="submission" date="2014-02" db="EMBL/GenBank/DDBJ databases">
        <title>Vibrio fortis Dalian14 Genome Sequencing.</title>
        <authorList>
            <person name="Wang Y."/>
            <person name="Song L."/>
            <person name="Liu G."/>
            <person name="Ding J."/>
        </authorList>
    </citation>
    <scope>NUCLEOTIDE SEQUENCE [LARGE SCALE GENOMIC DNA]</scope>
    <source>
        <strain evidence="1 2">Dalian14</strain>
    </source>
</reference>
<evidence type="ECO:0000313" key="1">
    <source>
        <dbReference type="EMBL" id="KDN26363.1"/>
    </source>
</evidence>